<dbReference type="SMR" id="A0A078FNE1"/>
<dbReference type="STRING" id="3708.A0A078FNE1"/>
<proteinExistence type="predicted"/>
<dbReference type="PaxDb" id="3708-A0A078FNE1"/>
<name>A0A078FNE1_BRANA</name>
<dbReference type="OMA" id="HMGAEYF"/>
<accession>A0A078FNE1</accession>
<evidence type="ECO:0000313" key="3">
    <source>
        <dbReference type="Proteomes" id="UP000028999"/>
    </source>
</evidence>
<dbReference type="EMBL" id="HG994358">
    <property type="protein sequence ID" value="CAF2275495.1"/>
    <property type="molecule type" value="Genomic_DNA"/>
</dbReference>
<evidence type="ECO:0000313" key="2">
    <source>
        <dbReference type="EMBL" id="CDY15960.1"/>
    </source>
</evidence>
<dbReference type="Proteomes" id="UP000028999">
    <property type="component" value="Unassembled WGS sequence"/>
</dbReference>
<gene>
    <name evidence="2" type="primary">BnaA04g11510D</name>
    <name evidence="1" type="ORF">DARMORV10_A04P15470.1</name>
    <name evidence="2" type="ORF">GSBRNA2T00090340001</name>
</gene>
<dbReference type="AlphaFoldDB" id="A0A078FNE1"/>
<dbReference type="Proteomes" id="UP001295469">
    <property type="component" value="Chromosome A04"/>
</dbReference>
<reference evidence="2" key="2">
    <citation type="submission" date="2014-06" db="EMBL/GenBank/DDBJ databases">
        <authorList>
            <person name="Genoscope - CEA"/>
        </authorList>
    </citation>
    <scope>NUCLEOTIDE SEQUENCE</scope>
</reference>
<dbReference type="PANTHER" id="PTHR38365">
    <property type="entry name" value="C2 DOMAIN-CONTAINING PROTEIN-RELATED"/>
    <property type="match status" value="1"/>
</dbReference>
<keyword evidence="3" id="KW-1185">Reference proteome</keyword>
<dbReference type="PANTHER" id="PTHR38365:SF1">
    <property type="entry name" value="C2 DOMAIN-CONTAINING PROTEIN"/>
    <property type="match status" value="1"/>
</dbReference>
<dbReference type="Gramene" id="CDY15960">
    <property type="protein sequence ID" value="CDY15960"/>
    <property type="gene ID" value="GSBRNA2T00090340001"/>
</dbReference>
<sequence>MMNDEQKTDKKQRLIRKGKKVQEPVNTQLVVNIFEGFTKDERDLTQPHMGAEYFRVMAWIKEEDEQETIGVRSFRGFHQFNERLVFPLDCSSYKYIYIELIKVHSRRDPATSKGTVVMGRAKIRLPPWTSRGKFTSKFNLVGLNSDRCVEIKGYLNLSMQLHRYLER</sequence>
<reference evidence="1" key="3">
    <citation type="submission" date="2021-01" db="EMBL/GenBank/DDBJ databases">
        <authorList>
            <consortium name="Genoscope - CEA"/>
            <person name="William W."/>
        </authorList>
    </citation>
    <scope>NUCLEOTIDE SEQUENCE</scope>
</reference>
<protein>
    <submittedName>
        <fullName evidence="1">(rape) hypothetical protein</fullName>
    </submittedName>
    <submittedName>
        <fullName evidence="2">BnaA04g11510D protein</fullName>
    </submittedName>
</protein>
<reference evidence="2 3" key="1">
    <citation type="journal article" date="2014" name="Science">
        <title>Plant genetics. Early allopolyploid evolution in the post-Neolithic Brassica napus oilseed genome.</title>
        <authorList>
            <person name="Chalhoub B."/>
            <person name="Denoeud F."/>
            <person name="Liu S."/>
            <person name="Parkin I.A."/>
            <person name="Tang H."/>
            <person name="Wang X."/>
            <person name="Chiquet J."/>
            <person name="Belcram H."/>
            <person name="Tong C."/>
            <person name="Samans B."/>
            <person name="Correa M."/>
            <person name="Da Silva C."/>
            <person name="Just J."/>
            <person name="Falentin C."/>
            <person name="Koh C.S."/>
            <person name="Le Clainche I."/>
            <person name="Bernard M."/>
            <person name="Bento P."/>
            <person name="Noel B."/>
            <person name="Labadie K."/>
            <person name="Alberti A."/>
            <person name="Charles M."/>
            <person name="Arnaud D."/>
            <person name="Guo H."/>
            <person name="Daviaud C."/>
            <person name="Alamery S."/>
            <person name="Jabbari K."/>
            <person name="Zhao M."/>
            <person name="Edger P.P."/>
            <person name="Chelaifa H."/>
            <person name="Tack D."/>
            <person name="Lassalle G."/>
            <person name="Mestiri I."/>
            <person name="Schnel N."/>
            <person name="Le Paslier M.C."/>
            <person name="Fan G."/>
            <person name="Renault V."/>
            <person name="Bayer P.E."/>
            <person name="Golicz A.A."/>
            <person name="Manoli S."/>
            <person name="Lee T.H."/>
            <person name="Thi V.H."/>
            <person name="Chalabi S."/>
            <person name="Hu Q."/>
            <person name="Fan C."/>
            <person name="Tollenaere R."/>
            <person name="Lu Y."/>
            <person name="Battail C."/>
            <person name="Shen J."/>
            <person name="Sidebottom C.H."/>
            <person name="Wang X."/>
            <person name="Canaguier A."/>
            <person name="Chauveau A."/>
            <person name="Berard A."/>
            <person name="Deniot G."/>
            <person name="Guan M."/>
            <person name="Liu Z."/>
            <person name="Sun F."/>
            <person name="Lim Y.P."/>
            <person name="Lyons E."/>
            <person name="Town C.D."/>
            <person name="Bancroft I."/>
            <person name="Wang X."/>
            <person name="Meng J."/>
            <person name="Ma J."/>
            <person name="Pires J.C."/>
            <person name="King G.J."/>
            <person name="Brunel D."/>
            <person name="Delourme R."/>
            <person name="Renard M."/>
            <person name="Aury J.M."/>
            <person name="Adams K.L."/>
            <person name="Batley J."/>
            <person name="Snowdon R.J."/>
            <person name="Tost J."/>
            <person name="Edwards D."/>
            <person name="Zhou Y."/>
            <person name="Hua W."/>
            <person name="Sharpe A.G."/>
            <person name="Paterson A.H."/>
            <person name="Guan C."/>
            <person name="Wincker P."/>
        </authorList>
    </citation>
    <scope>NUCLEOTIDE SEQUENCE [LARGE SCALE GENOMIC DNA]</scope>
    <source>
        <strain evidence="3">cv. Darmor-bzh</strain>
    </source>
</reference>
<dbReference type="EMBL" id="LK032059">
    <property type="protein sequence ID" value="CDY15960.1"/>
    <property type="molecule type" value="Genomic_DNA"/>
</dbReference>
<evidence type="ECO:0000313" key="1">
    <source>
        <dbReference type="EMBL" id="CAF2275495.1"/>
    </source>
</evidence>
<organism evidence="2 3">
    <name type="scientific">Brassica napus</name>
    <name type="common">Rape</name>
    <dbReference type="NCBI Taxonomy" id="3708"/>
    <lineage>
        <taxon>Eukaryota</taxon>
        <taxon>Viridiplantae</taxon>
        <taxon>Streptophyta</taxon>
        <taxon>Embryophyta</taxon>
        <taxon>Tracheophyta</taxon>
        <taxon>Spermatophyta</taxon>
        <taxon>Magnoliopsida</taxon>
        <taxon>eudicotyledons</taxon>
        <taxon>Gunneridae</taxon>
        <taxon>Pentapetalae</taxon>
        <taxon>rosids</taxon>
        <taxon>malvids</taxon>
        <taxon>Brassicales</taxon>
        <taxon>Brassicaceae</taxon>
        <taxon>Brassiceae</taxon>
        <taxon>Brassica</taxon>
    </lineage>
</organism>